<gene>
    <name evidence="2" type="ORF">SteCoe_28160</name>
</gene>
<reference evidence="2 3" key="1">
    <citation type="submission" date="2016-11" db="EMBL/GenBank/DDBJ databases">
        <title>The macronuclear genome of Stentor coeruleus: a giant cell with tiny introns.</title>
        <authorList>
            <person name="Slabodnick M."/>
            <person name="Ruby J.G."/>
            <person name="Reiff S.B."/>
            <person name="Swart E.C."/>
            <person name="Gosai S."/>
            <person name="Prabakaran S."/>
            <person name="Witkowska E."/>
            <person name="Larue G.E."/>
            <person name="Fisher S."/>
            <person name="Freeman R.M."/>
            <person name="Gunawardena J."/>
            <person name="Chu W."/>
            <person name="Stover N.A."/>
            <person name="Gregory B.D."/>
            <person name="Nowacki M."/>
            <person name="Derisi J."/>
            <person name="Roy S.W."/>
            <person name="Marshall W.F."/>
            <person name="Sood P."/>
        </authorList>
    </citation>
    <scope>NUCLEOTIDE SEQUENCE [LARGE SCALE GENOMIC DNA]</scope>
    <source>
        <strain evidence="2">WM001</strain>
    </source>
</reference>
<proteinExistence type="predicted"/>
<organism evidence="2 3">
    <name type="scientific">Stentor coeruleus</name>
    <dbReference type="NCBI Taxonomy" id="5963"/>
    <lineage>
        <taxon>Eukaryota</taxon>
        <taxon>Sar</taxon>
        <taxon>Alveolata</taxon>
        <taxon>Ciliophora</taxon>
        <taxon>Postciliodesmatophora</taxon>
        <taxon>Heterotrichea</taxon>
        <taxon>Heterotrichida</taxon>
        <taxon>Stentoridae</taxon>
        <taxon>Stentor</taxon>
    </lineage>
</organism>
<protein>
    <submittedName>
        <fullName evidence="2">Uncharacterized protein</fullName>
    </submittedName>
</protein>
<sequence>MNAQDRHKHYRSSTINRYEDFEMYPEDQKKPQETLGDLSTKETPVQQTPDYELYLYEMSQIRENIQIRLKQEQNCKEQRSKSLRNKVLEVFFNISSSPLTIRKKKIRKPNNSIGKITKRTLKTDSGRSKRKLSDNKSKKIAPLATKLKNPHCKSLNLPQITARTMRTGSSNSDFKSSVLV</sequence>
<evidence type="ECO:0000256" key="1">
    <source>
        <dbReference type="SAM" id="MobiDB-lite"/>
    </source>
</evidence>
<feature type="region of interest" description="Disordered" evidence="1">
    <location>
        <begin position="122"/>
        <end position="142"/>
    </location>
</feature>
<evidence type="ECO:0000313" key="3">
    <source>
        <dbReference type="Proteomes" id="UP000187209"/>
    </source>
</evidence>
<dbReference type="EMBL" id="MPUH01000838">
    <property type="protein sequence ID" value="OMJ73215.1"/>
    <property type="molecule type" value="Genomic_DNA"/>
</dbReference>
<feature type="compositionally biased region" description="Basic and acidic residues" evidence="1">
    <location>
        <begin position="122"/>
        <end position="137"/>
    </location>
</feature>
<feature type="region of interest" description="Disordered" evidence="1">
    <location>
        <begin position="1"/>
        <end position="43"/>
    </location>
</feature>
<name>A0A1R2B943_9CILI</name>
<keyword evidence="3" id="KW-1185">Reference proteome</keyword>
<feature type="compositionally biased region" description="Basic residues" evidence="1">
    <location>
        <begin position="1"/>
        <end position="11"/>
    </location>
</feature>
<dbReference type="Proteomes" id="UP000187209">
    <property type="component" value="Unassembled WGS sequence"/>
</dbReference>
<evidence type="ECO:0000313" key="2">
    <source>
        <dbReference type="EMBL" id="OMJ73215.1"/>
    </source>
</evidence>
<dbReference type="AlphaFoldDB" id="A0A1R2B943"/>
<accession>A0A1R2B943</accession>
<comment type="caution">
    <text evidence="2">The sequence shown here is derived from an EMBL/GenBank/DDBJ whole genome shotgun (WGS) entry which is preliminary data.</text>
</comment>